<dbReference type="Pfam" id="PF00188">
    <property type="entry name" value="CAP"/>
    <property type="match status" value="1"/>
</dbReference>
<dbReference type="GeneID" id="36407504"/>
<dbReference type="AlphaFoldDB" id="A0A0P1ALH5"/>
<dbReference type="CDD" id="cd05379">
    <property type="entry name" value="CAP_bacterial"/>
    <property type="match status" value="1"/>
</dbReference>
<proteinExistence type="predicted"/>
<dbReference type="RefSeq" id="XP_024578520.1">
    <property type="nucleotide sequence ID" value="XM_024727999.1"/>
</dbReference>
<reference evidence="3" key="1">
    <citation type="submission" date="2014-09" db="EMBL/GenBank/DDBJ databases">
        <authorList>
            <person name="Sharma Rahul"/>
            <person name="Thines Marco"/>
        </authorList>
    </citation>
    <scope>NUCLEOTIDE SEQUENCE [LARGE SCALE GENOMIC DNA]</scope>
</reference>
<keyword evidence="3" id="KW-1185">Reference proteome</keyword>
<dbReference type="PANTHER" id="PTHR31157">
    <property type="entry name" value="SCP DOMAIN-CONTAINING PROTEIN"/>
    <property type="match status" value="1"/>
</dbReference>
<dbReference type="Proteomes" id="UP000054928">
    <property type="component" value="Unassembled WGS sequence"/>
</dbReference>
<dbReference type="InterPro" id="IPR035940">
    <property type="entry name" value="CAP_sf"/>
</dbReference>
<evidence type="ECO:0000313" key="3">
    <source>
        <dbReference type="Proteomes" id="UP000054928"/>
    </source>
</evidence>
<evidence type="ECO:0000313" key="2">
    <source>
        <dbReference type="EMBL" id="CEG42151.1"/>
    </source>
</evidence>
<dbReference type="EMBL" id="CCYD01000610">
    <property type="protein sequence ID" value="CEG42151.1"/>
    <property type="molecule type" value="Genomic_DNA"/>
</dbReference>
<accession>A0A0P1ALH5</accession>
<name>A0A0P1ALH5_PLAHL</name>
<sequence length="151" mass="16637">MVTYSKHSCVAFLVVVTVSNNVSEAVKVRHLQQSSDVTNSQLGDYRSEMLARINKERAAAGLSPLCFNQKLQYASQSHSDDMAQNAFMAHVGSDGSSVAQRITDVGFAWNKVAENVAAGQESVQSVIDAWMLSPKHRENIMGLWKWKHGIV</sequence>
<feature type="domain" description="SCP" evidence="1">
    <location>
        <begin position="50"/>
        <end position="141"/>
    </location>
</feature>
<dbReference type="Gene3D" id="3.40.33.10">
    <property type="entry name" value="CAP"/>
    <property type="match status" value="1"/>
</dbReference>
<dbReference type="OrthoDB" id="122553at2759"/>
<dbReference type="SUPFAM" id="SSF55797">
    <property type="entry name" value="PR-1-like"/>
    <property type="match status" value="1"/>
</dbReference>
<dbReference type="PANTHER" id="PTHR31157:SF1">
    <property type="entry name" value="SCP DOMAIN-CONTAINING PROTEIN"/>
    <property type="match status" value="1"/>
</dbReference>
<dbReference type="OMA" id="ENIMGLW"/>
<organism evidence="2 3">
    <name type="scientific">Plasmopara halstedii</name>
    <name type="common">Downy mildew of sunflower</name>
    <dbReference type="NCBI Taxonomy" id="4781"/>
    <lineage>
        <taxon>Eukaryota</taxon>
        <taxon>Sar</taxon>
        <taxon>Stramenopiles</taxon>
        <taxon>Oomycota</taxon>
        <taxon>Peronosporomycetes</taxon>
        <taxon>Peronosporales</taxon>
        <taxon>Peronosporaceae</taxon>
        <taxon>Plasmopara</taxon>
    </lineage>
</organism>
<dbReference type="InterPro" id="IPR014044">
    <property type="entry name" value="CAP_dom"/>
</dbReference>
<protein>
    <submittedName>
        <fullName evidence="2">CAP domain</fullName>
    </submittedName>
</protein>
<evidence type="ECO:0000259" key="1">
    <source>
        <dbReference type="Pfam" id="PF00188"/>
    </source>
</evidence>